<dbReference type="InterPro" id="IPR050603">
    <property type="entry name" value="MYST_HAT"/>
</dbReference>
<feature type="active site" description="Proton donor/acceptor" evidence="5">
    <location>
        <position position="189"/>
    </location>
</feature>
<accession>A0A1Y1S5N7</accession>
<evidence type="ECO:0000313" key="8">
    <source>
        <dbReference type="Proteomes" id="UP000192639"/>
    </source>
</evidence>
<evidence type="ECO:0000259" key="6">
    <source>
        <dbReference type="PROSITE" id="PS51726"/>
    </source>
</evidence>
<evidence type="ECO:0000256" key="2">
    <source>
        <dbReference type="ARBA" id="ARBA00013184"/>
    </source>
</evidence>
<evidence type="ECO:0000256" key="5">
    <source>
        <dbReference type="PIRSR" id="PIRSR602717-51"/>
    </source>
</evidence>
<keyword evidence="8" id="KW-1185">Reference proteome</keyword>
<dbReference type="GO" id="GO:0004402">
    <property type="term" value="F:histone acetyltransferase activity"/>
    <property type="evidence" value="ECO:0007669"/>
    <property type="project" value="InterPro"/>
</dbReference>
<comment type="similarity">
    <text evidence="1">Belongs to the MYST (SAS/MOZ) family.</text>
</comment>
<comment type="caution">
    <text evidence="7">The sequence shown here is derived from an EMBL/GenBank/DDBJ whole genome shotgun (WGS) entry which is preliminary data.</text>
</comment>
<dbReference type="InterPro" id="IPR016181">
    <property type="entry name" value="Acyl_CoA_acyltransferase"/>
</dbReference>
<dbReference type="CDD" id="cd04301">
    <property type="entry name" value="NAT_SF"/>
    <property type="match status" value="1"/>
</dbReference>
<protein>
    <recommendedName>
        <fullName evidence="2">histone acetyltransferase</fullName>
        <ecNumber evidence="2">2.3.1.48</ecNumber>
    </recommendedName>
</protein>
<evidence type="ECO:0000256" key="3">
    <source>
        <dbReference type="ARBA" id="ARBA00022679"/>
    </source>
</evidence>
<name>A0A1Y1S5N7_9MICR</name>
<dbReference type="AlphaFoldDB" id="A0A1Y1S5N7"/>
<sequence>MSKAIRRITGNTTDINYGTHTFSAPNTLCRRVYDGFNICSKCLWTFVTEKSLKIHNGCCKGGNLKIFYECEFKEGKHGKIGFTRINRLSNKQTLAALGDAFIRQKTVYCELNLYEFYAAVDLESHEIMGYFSRHSQLENSLSCLVVFPPYQGCGIGTLLIDLSQQKAITRSNGIEYSDPNKIYVPLGPERPLSDTAYLCYKNYWAVKTAGARTVQEVAEKENIGLEDAVVGLEANGFDFNEWRIKKKMPRRKLKRELPDKLVR</sequence>
<keyword evidence="4" id="KW-0007">Acetylation</keyword>
<dbReference type="OrthoDB" id="787137at2759"/>
<dbReference type="VEuPathDB" id="MicrosporidiaDB:ECANGB1_1621"/>
<feature type="domain" description="MYST-type HAT" evidence="6">
    <location>
        <begin position="1"/>
        <end position="258"/>
    </location>
</feature>
<gene>
    <name evidence="7" type="primary">TIP60</name>
    <name evidence="7" type="ORF">ECANGB1_1621</name>
</gene>
<dbReference type="InterPro" id="IPR002717">
    <property type="entry name" value="HAT_MYST-type"/>
</dbReference>
<dbReference type="PANTHER" id="PTHR10615">
    <property type="entry name" value="HISTONE ACETYLTRANSFERASE"/>
    <property type="match status" value="1"/>
</dbReference>
<dbReference type="PROSITE" id="PS51726">
    <property type="entry name" value="MYST_HAT"/>
    <property type="match status" value="1"/>
</dbReference>
<reference evidence="7 8" key="1">
    <citation type="journal article" date="2017" name="Environ. Microbiol.">
        <title>Decay of the glycolytic pathway and adaptation to intranuclear parasitism within Enterocytozoonidae microsporidia.</title>
        <authorList>
            <person name="Wiredu Boakye D."/>
            <person name="Jaroenlak P."/>
            <person name="Prachumwat A."/>
            <person name="Williams T.A."/>
            <person name="Bateman K.S."/>
            <person name="Itsathitphaisarn O."/>
            <person name="Sritunyalucksana K."/>
            <person name="Paszkiewicz K.H."/>
            <person name="Moore K.A."/>
            <person name="Stentiford G.D."/>
            <person name="Williams B.A."/>
        </authorList>
    </citation>
    <scope>NUCLEOTIDE SEQUENCE [LARGE SCALE GENOMIC DNA]</scope>
    <source>
        <strain evidence="7 8">GB1</strain>
    </source>
</reference>
<evidence type="ECO:0000256" key="4">
    <source>
        <dbReference type="ARBA" id="ARBA00022990"/>
    </source>
</evidence>
<dbReference type="SUPFAM" id="SSF55729">
    <property type="entry name" value="Acyl-CoA N-acyltransferases (Nat)"/>
    <property type="match status" value="1"/>
</dbReference>
<dbReference type="Gene3D" id="3.40.630.30">
    <property type="match status" value="1"/>
</dbReference>
<proteinExistence type="inferred from homology"/>
<evidence type="ECO:0000313" key="7">
    <source>
        <dbReference type="EMBL" id="ORD93727.1"/>
    </source>
</evidence>
<dbReference type="GO" id="GO:0006355">
    <property type="term" value="P:regulation of DNA-templated transcription"/>
    <property type="evidence" value="ECO:0007669"/>
    <property type="project" value="InterPro"/>
</dbReference>
<dbReference type="EMBL" id="LWDP01000052">
    <property type="protein sequence ID" value="ORD93727.1"/>
    <property type="molecule type" value="Genomic_DNA"/>
</dbReference>
<dbReference type="Gene3D" id="1.10.10.10">
    <property type="entry name" value="Winged helix-like DNA-binding domain superfamily/Winged helix DNA-binding domain"/>
    <property type="match status" value="1"/>
</dbReference>
<dbReference type="EC" id="2.3.1.48" evidence="2"/>
<evidence type="ECO:0000256" key="1">
    <source>
        <dbReference type="ARBA" id="ARBA00010107"/>
    </source>
</evidence>
<dbReference type="InterPro" id="IPR036388">
    <property type="entry name" value="WH-like_DNA-bd_sf"/>
</dbReference>
<dbReference type="Pfam" id="PF01853">
    <property type="entry name" value="MOZ_SAS"/>
    <property type="match status" value="1"/>
</dbReference>
<organism evidence="7 8">
    <name type="scientific">Enterospora canceri</name>
    <dbReference type="NCBI Taxonomy" id="1081671"/>
    <lineage>
        <taxon>Eukaryota</taxon>
        <taxon>Fungi</taxon>
        <taxon>Fungi incertae sedis</taxon>
        <taxon>Microsporidia</taxon>
        <taxon>Enterocytozoonidae</taxon>
        <taxon>Enterospora</taxon>
    </lineage>
</organism>
<dbReference type="Proteomes" id="UP000192639">
    <property type="component" value="Unassembled WGS sequence"/>
</dbReference>
<keyword evidence="3" id="KW-0808">Transferase</keyword>